<dbReference type="PANTHER" id="PTHR20930">
    <property type="entry name" value="OVARIAN CARCINOMA ANTIGEN CA125-RELATED"/>
    <property type="match status" value="1"/>
</dbReference>
<organism evidence="6 7">
    <name type="scientific">Anaeramoeba flamelloides</name>
    <dbReference type="NCBI Taxonomy" id="1746091"/>
    <lineage>
        <taxon>Eukaryota</taxon>
        <taxon>Metamonada</taxon>
        <taxon>Anaeramoebidae</taxon>
        <taxon>Anaeramoeba</taxon>
    </lineage>
</organism>
<dbReference type="InterPro" id="IPR015940">
    <property type="entry name" value="UBA"/>
</dbReference>
<dbReference type="PANTHER" id="PTHR20930:SF0">
    <property type="entry name" value="PROTEIN ILRUN"/>
    <property type="match status" value="1"/>
</dbReference>
<evidence type="ECO:0000259" key="4">
    <source>
        <dbReference type="PROSITE" id="PS50030"/>
    </source>
</evidence>
<accession>A0ABQ8XKF2</accession>
<name>A0ABQ8XKF2_9EUKA</name>
<dbReference type="CDD" id="cd14947">
    <property type="entry name" value="NBR1_like"/>
    <property type="match status" value="1"/>
</dbReference>
<feature type="region of interest" description="Disordered" evidence="3">
    <location>
        <begin position="233"/>
        <end position="287"/>
    </location>
</feature>
<dbReference type="SMART" id="SM00666">
    <property type="entry name" value="PB1"/>
    <property type="match status" value="1"/>
</dbReference>
<dbReference type="EMBL" id="JAOAOG010000283">
    <property type="protein sequence ID" value="KAJ6233122.1"/>
    <property type="molecule type" value="Genomic_DNA"/>
</dbReference>
<dbReference type="Proteomes" id="UP001150062">
    <property type="component" value="Unassembled WGS sequence"/>
</dbReference>
<comment type="caution">
    <text evidence="6">The sequence shown here is derived from an EMBL/GenBank/DDBJ whole genome shotgun (WGS) entry which is preliminary data.</text>
</comment>
<feature type="compositionally biased region" description="Low complexity" evidence="3">
    <location>
        <begin position="235"/>
        <end position="265"/>
    </location>
</feature>
<dbReference type="Gene3D" id="2.60.40.10">
    <property type="entry name" value="Immunoglobulins"/>
    <property type="match status" value="1"/>
</dbReference>
<proteinExistence type="predicted"/>
<dbReference type="InterPro" id="IPR000270">
    <property type="entry name" value="PB1_dom"/>
</dbReference>
<dbReference type="Gene3D" id="3.10.20.90">
    <property type="entry name" value="Phosphatidylinositol 3-kinase Catalytic Subunit, Chain A, domain 1"/>
    <property type="match status" value="1"/>
</dbReference>
<dbReference type="Pfam" id="PF16158">
    <property type="entry name" value="N_BRCA1_IG"/>
    <property type="match status" value="1"/>
</dbReference>
<comment type="subcellular location">
    <subcellularLocation>
        <location evidence="1">Cytoplasmic vesicle</location>
        <location evidence="1">Autophagosome</location>
    </subcellularLocation>
</comment>
<evidence type="ECO:0000256" key="2">
    <source>
        <dbReference type="ARBA" id="ARBA00023329"/>
    </source>
</evidence>
<evidence type="ECO:0000313" key="7">
    <source>
        <dbReference type="Proteomes" id="UP001150062"/>
    </source>
</evidence>
<evidence type="ECO:0000259" key="5">
    <source>
        <dbReference type="PROSITE" id="PS51745"/>
    </source>
</evidence>
<feature type="domain" description="PB1" evidence="5">
    <location>
        <begin position="3"/>
        <end position="89"/>
    </location>
</feature>
<reference evidence="6" key="1">
    <citation type="submission" date="2022-08" db="EMBL/GenBank/DDBJ databases">
        <title>Novel sulfate-reducing endosymbionts in the free-living metamonad Anaeramoeba.</title>
        <authorList>
            <person name="Jerlstrom-Hultqvist J."/>
            <person name="Cepicka I."/>
            <person name="Gallot-Lavallee L."/>
            <person name="Salas-Leiva D."/>
            <person name="Curtis B.A."/>
            <person name="Zahonova K."/>
            <person name="Pipaliya S."/>
            <person name="Dacks J."/>
            <person name="Roger A.J."/>
        </authorList>
    </citation>
    <scope>NUCLEOTIDE SEQUENCE</scope>
    <source>
        <strain evidence="6">Schooner1</strain>
    </source>
</reference>
<gene>
    <name evidence="6" type="ORF">M0813_30228</name>
</gene>
<dbReference type="PROSITE" id="PS50030">
    <property type="entry name" value="UBA"/>
    <property type="match status" value="1"/>
</dbReference>
<feature type="compositionally biased region" description="Basic residues" evidence="3">
    <location>
        <begin position="269"/>
        <end position="278"/>
    </location>
</feature>
<keyword evidence="2" id="KW-0968">Cytoplasmic vesicle</keyword>
<evidence type="ECO:0000256" key="1">
    <source>
        <dbReference type="ARBA" id="ARBA00004419"/>
    </source>
</evidence>
<dbReference type="InterPro" id="IPR013783">
    <property type="entry name" value="Ig-like_fold"/>
</dbReference>
<evidence type="ECO:0000256" key="3">
    <source>
        <dbReference type="SAM" id="MobiDB-lite"/>
    </source>
</evidence>
<sequence length="547" mass="64639">METVSLKIIYNDAIRRITLPTNSEFESIKNQIFEIFSIDLNSSSPYILKYEDDEGDQVSLTSTNEFTEALKFANKTKRTQILRIYILKKLEKKRNHSRWKWYSYNKTILKHFSLRIFAEGDLFQQRIFPILPMLFQNPNLPLIHKYYQNKIIYLLKLISQKIILFRRLTIYHWEEQHHSGLMAISQKVKEFQDYLKKSNQQQQLPPQYGPLTQSEYKQEEKIQKIQKLYSIETPNNHNQKQNKNQNQIQTTKQNTKQNTNQNTNQVTRGNKKQNKKHQNTSSKHCPKNEPVKRFLLRFVKDLSYPDKSIVKPGQSFRKGWQVRNEGDQQWPCCARLIFIDGNDLGYKKLIGEKLNAIKPDQTMDVYVDLVAPKKPGNYIGYWRAYAGNKRFGHRIWCNVIVQSPTTTTTSTSSSSSYTSTSSFYCNKNKNENENEINNYNNSKDIEYRNKTEKSQYPQELKNNHKTKNLGCSYQSQVKENFQKKINTNLDYSQKKEEQNQQFIFQKELHSLQKMGFRSDENKIKTLLLKYNGDVVETANELFQGILL</sequence>
<dbReference type="InterPro" id="IPR053793">
    <property type="entry name" value="PB1-like"/>
</dbReference>
<feature type="domain" description="UBA" evidence="4">
    <location>
        <begin position="497"/>
        <end position="544"/>
    </location>
</feature>
<dbReference type="SUPFAM" id="SSF54277">
    <property type="entry name" value="CAD &amp; PB1 domains"/>
    <property type="match status" value="1"/>
</dbReference>
<protein>
    <submittedName>
        <fullName evidence="6">Ovarian carcinoma antigen</fullName>
    </submittedName>
</protein>
<dbReference type="PROSITE" id="PS51745">
    <property type="entry name" value="PB1"/>
    <property type="match status" value="1"/>
</dbReference>
<evidence type="ECO:0000313" key="6">
    <source>
        <dbReference type="EMBL" id="KAJ6233122.1"/>
    </source>
</evidence>
<keyword evidence="7" id="KW-1185">Reference proteome</keyword>
<dbReference type="InterPro" id="IPR032350">
    <property type="entry name" value="Nbr1_FW"/>
</dbReference>
<dbReference type="Pfam" id="PF00564">
    <property type="entry name" value="PB1"/>
    <property type="match status" value="1"/>
</dbReference>